<dbReference type="AlphaFoldDB" id="A0A0L1M003"/>
<protein>
    <submittedName>
        <fullName evidence="1">Lysis protein</fullName>
    </submittedName>
</protein>
<dbReference type="InterPro" id="IPR004929">
    <property type="entry name" value="I-spanin"/>
</dbReference>
<dbReference type="Pfam" id="PF03245">
    <property type="entry name" value="Phage_lysis"/>
    <property type="match status" value="1"/>
</dbReference>
<proteinExistence type="predicted"/>
<dbReference type="GO" id="GO:0044659">
    <property type="term" value="P:viral release from host cell by cytolysis"/>
    <property type="evidence" value="ECO:0007669"/>
    <property type="project" value="InterPro"/>
</dbReference>
<dbReference type="EMBL" id="LFQK01000048">
    <property type="protein sequence ID" value="KNH21855.1"/>
    <property type="molecule type" value="Genomic_DNA"/>
</dbReference>
<accession>A0A0L1M003</accession>
<dbReference type="PATRIC" id="fig|317.197.peg.4538"/>
<organism evidence="1 2">
    <name type="scientific">Pseudomonas syringae</name>
    <dbReference type="NCBI Taxonomy" id="317"/>
    <lineage>
        <taxon>Bacteria</taxon>
        <taxon>Pseudomonadati</taxon>
        <taxon>Pseudomonadota</taxon>
        <taxon>Gammaproteobacteria</taxon>
        <taxon>Pseudomonadales</taxon>
        <taxon>Pseudomonadaceae</taxon>
        <taxon>Pseudomonas</taxon>
    </lineage>
</organism>
<gene>
    <name evidence="1" type="ORF">ACS77_23065</name>
</gene>
<evidence type="ECO:0000313" key="2">
    <source>
        <dbReference type="Proteomes" id="UP000036955"/>
    </source>
</evidence>
<dbReference type="OrthoDB" id="6466046at2"/>
<dbReference type="Proteomes" id="UP000036955">
    <property type="component" value="Unassembled WGS sequence"/>
</dbReference>
<sequence>MLREILFPLLVCLLTYIGFDILQGQRDTARAERDAAQYEADGLREAARISGEMIAARDAIDRNRTQELNDARTEIDTLRLDVADGRQRLRIKATCRVTTPDSTGAGGVADAGTAELSADARPDYFTLRDQLALSKQMILGLQDYVHQVCLR</sequence>
<name>A0A0L1M003_PSESX</name>
<evidence type="ECO:0000313" key="1">
    <source>
        <dbReference type="EMBL" id="KNH21855.1"/>
    </source>
</evidence>
<reference evidence="1 2" key="1">
    <citation type="submission" date="2015-06" db="EMBL/GenBank/DDBJ databases">
        <authorList>
            <person name="Hoefler B.C."/>
            <person name="Straight P.D."/>
        </authorList>
    </citation>
    <scope>NUCLEOTIDE SEQUENCE [LARGE SCALE GENOMIC DNA]</scope>
    <source>
        <strain evidence="1 2">Riq4</strain>
    </source>
</reference>
<comment type="caution">
    <text evidence="1">The sequence shown here is derived from an EMBL/GenBank/DDBJ whole genome shotgun (WGS) entry which is preliminary data.</text>
</comment>